<dbReference type="GO" id="GO:0016787">
    <property type="term" value="F:hydrolase activity"/>
    <property type="evidence" value="ECO:0007669"/>
    <property type="project" value="UniProtKB-KW"/>
</dbReference>
<sequence length="374" mass="40810">MVATIGAALRSGALALAGAFWLAATMPAGAQEPFREDNGFLRARIDGREIRLESLIIRPEGIEGRLPLALITHGKSATGSRMGDLHAVQYKSIARDLARRGWMAAIVIRRGFGQSDGPFSGEGSGCGLPDMTGRFDSEAKELEAALETLRERPDVDPDRIIALGESAGGAAIMALAQRKPPGLKAVINVAGGLNFDECVEKGRDALVETVRHWPWQETVPQLWVYAANDELFPPPLVDRMRAAALDRGGNVRLITLPEIKPGGHAILQNNQARFAWLREMDASLRAWKLPTLPTGRPQAEFERLGLEKGARTFEDYFSAPGDKAMAFSKASKTFNYRYGEKDLEQARQTALTACRKKAEDCAVVFENNRATGAR</sequence>
<dbReference type="SUPFAM" id="SSF53474">
    <property type="entry name" value="alpha/beta-Hydrolases"/>
    <property type="match status" value="1"/>
</dbReference>
<comment type="caution">
    <text evidence="3">The sequence shown here is derived from an EMBL/GenBank/DDBJ whole genome shotgun (WGS) entry which is preliminary data.</text>
</comment>
<feature type="signal peptide" evidence="1">
    <location>
        <begin position="1"/>
        <end position="30"/>
    </location>
</feature>
<dbReference type="AlphaFoldDB" id="A0A927HXV1"/>
<feature type="chain" id="PRO_5037174843" evidence="1">
    <location>
        <begin position="31"/>
        <end position="374"/>
    </location>
</feature>
<dbReference type="Gene3D" id="3.40.50.1820">
    <property type="entry name" value="alpha/beta hydrolase"/>
    <property type="match status" value="1"/>
</dbReference>
<feature type="domain" description="Serine aminopeptidase S33" evidence="2">
    <location>
        <begin position="86"/>
        <end position="199"/>
    </location>
</feature>
<evidence type="ECO:0000313" key="3">
    <source>
        <dbReference type="EMBL" id="MBD3844574.1"/>
    </source>
</evidence>
<dbReference type="PANTHER" id="PTHR22946">
    <property type="entry name" value="DIENELACTONE HYDROLASE DOMAIN-CONTAINING PROTEIN-RELATED"/>
    <property type="match status" value="1"/>
</dbReference>
<proteinExistence type="predicted"/>
<organism evidence="3 4">
    <name type="scientific">Bosea spartocytisi</name>
    <dbReference type="NCBI Taxonomy" id="2773451"/>
    <lineage>
        <taxon>Bacteria</taxon>
        <taxon>Pseudomonadati</taxon>
        <taxon>Pseudomonadota</taxon>
        <taxon>Alphaproteobacteria</taxon>
        <taxon>Hyphomicrobiales</taxon>
        <taxon>Boseaceae</taxon>
        <taxon>Bosea</taxon>
    </lineage>
</organism>
<keyword evidence="4" id="KW-1185">Reference proteome</keyword>
<dbReference type="InterPro" id="IPR050261">
    <property type="entry name" value="FrsA_esterase"/>
</dbReference>
<dbReference type="EMBL" id="JACXWY010000001">
    <property type="protein sequence ID" value="MBD3844574.1"/>
    <property type="molecule type" value="Genomic_DNA"/>
</dbReference>
<dbReference type="Pfam" id="PF12146">
    <property type="entry name" value="Hydrolase_4"/>
    <property type="match status" value="1"/>
</dbReference>
<gene>
    <name evidence="3" type="ORF">IED13_02595</name>
</gene>
<evidence type="ECO:0000313" key="4">
    <source>
        <dbReference type="Proteomes" id="UP000619295"/>
    </source>
</evidence>
<keyword evidence="1" id="KW-0732">Signal</keyword>
<accession>A0A927HXV1</accession>
<dbReference type="InterPro" id="IPR022742">
    <property type="entry name" value="Hydrolase_4"/>
</dbReference>
<protein>
    <submittedName>
        <fullName evidence="3">Alpha/beta hydrolase</fullName>
    </submittedName>
</protein>
<reference evidence="3" key="1">
    <citation type="submission" date="2020-09" db="EMBL/GenBank/DDBJ databases">
        <title>Bosea spartocytisi sp. nov. a root nodule endophyte of Spartocytisus supranubius in the high mountain ecosystem fo the Teide National Park (Canary Islands, Spain).</title>
        <authorList>
            <person name="Pulido-Suarez L."/>
            <person name="Peix A."/>
            <person name="Igual J.M."/>
            <person name="Socas-Perez N."/>
            <person name="Velazquez E."/>
            <person name="Flores-Felix J.D."/>
            <person name="Leon-Barrios M."/>
        </authorList>
    </citation>
    <scope>NUCLEOTIDE SEQUENCE</scope>
    <source>
        <strain evidence="3">SSUT16</strain>
    </source>
</reference>
<dbReference type="RefSeq" id="WP_191123263.1">
    <property type="nucleotide sequence ID" value="NZ_JACXWY010000001.1"/>
</dbReference>
<name>A0A927HXV1_9HYPH</name>
<evidence type="ECO:0000256" key="1">
    <source>
        <dbReference type="SAM" id="SignalP"/>
    </source>
</evidence>
<dbReference type="Proteomes" id="UP000619295">
    <property type="component" value="Unassembled WGS sequence"/>
</dbReference>
<dbReference type="InterPro" id="IPR029058">
    <property type="entry name" value="AB_hydrolase_fold"/>
</dbReference>
<evidence type="ECO:0000259" key="2">
    <source>
        <dbReference type="Pfam" id="PF12146"/>
    </source>
</evidence>
<keyword evidence="3" id="KW-0378">Hydrolase</keyword>